<reference evidence="11 12" key="1">
    <citation type="submission" date="2024-08" db="EMBL/GenBank/DDBJ databases">
        <authorList>
            <person name="Lu H."/>
        </authorList>
    </citation>
    <scope>NUCLEOTIDE SEQUENCE [LARGE SCALE GENOMIC DNA]</scope>
    <source>
        <strain evidence="11 12">BYS78W</strain>
    </source>
</reference>
<dbReference type="InterPro" id="IPR035986">
    <property type="entry name" value="PKD_dom_sf"/>
</dbReference>
<proteinExistence type="predicted"/>
<organism evidence="11 12">
    <name type="scientific">Pelomonas candidula</name>
    <dbReference type="NCBI Taxonomy" id="3299025"/>
    <lineage>
        <taxon>Bacteria</taxon>
        <taxon>Pseudomonadati</taxon>
        <taxon>Pseudomonadota</taxon>
        <taxon>Betaproteobacteria</taxon>
        <taxon>Burkholderiales</taxon>
        <taxon>Sphaerotilaceae</taxon>
        <taxon>Roseateles</taxon>
    </lineage>
</organism>
<dbReference type="SMART" id="SM00944">
    <property type="entry name" value="Pro-kuma_activ"/>
    <property type="match status" value="1"/>
</dbReference>
<evidence type="ECO:0000256" key="5">
    <source>
        <dbReference type="ARBA" id="ARBA00022837"/>
    </source>
</evidence>
<evidence type="ECO:0000256" key="3">
    <source>
        <dbReference type="ARBA" id="ARBA00022801"/>
    </source>
</evidence>
<feature type="active site" description="Charge relay system" evidence="7">
    <location>
        <position position="284"/>
    </location>
</feature>
<dbReference type="Gene3D" id="3.40.50.200">
    <property type="entry name" value="Peptidase S8/S53 domain"/>
    <property type="match status" value="1"/>
</dbReference>
<dbReference type="RefSeq" id="WP_394405630.1">
    <property type="nucleotide sequence ID" value="NZ_JBIGIC010000001.1"/>
</dbReference>
<name>A0ABW7H5K4_9BURK</name>
<keyword evidence="12" id="KW-1185">Reference proteome</keyword>
<feature type="domain" description="PKD" evidence="9">
    <location>
        <begin position="582"/>
        <end position="646"/>
    </location>
</feature>
<dbReference type="Proteomes" id="UP001606134">
    <property type="component" value="Unassembled WGS sequence"/>
</dbReference>
<dbReference type="InterPro" id="IPR013320">
    <property type="entry name" value="ConA-like_dom_sf"/>
</dbReference>
<dbReference type="PROSITE" id="PS00138">
    <property type="entry name" value="SUBTILASE_SER"/>
    <property type="match status" value="1"/>
</dbReference>
<dbReference type="Gene3D" id="2.60.40.10">
    <property type="entry name" value="Immunoglobulins"/>
    <property type="match status" value="1"/>
</dbReference>
<dbReference type="InterPro" id="IPR023828">
    <property type="entry name" value="Peptidase_S8_Ser-AS"/>
</dbReference>
<dbReference type="GO" id="GO:0008233">
    <property type="term" value="F:peptidase activity"/>
    <property type="evidence" value="ECO:0007669"/>
    <property type="project" value="UniProtKB-KW"/>
</dbReference>
<feature type="binding site" evidence="7">
    <location>
        <position position="538"/>
    </location>
    <ligand>
        <name>Ca(2+)</name>
        <dbReference type="ChEBI" id="CHEBI:29108"/>
    </ligand>
</feature>
<feature type="domain" description="Peptidase S53" evidence="10">
    <location>
        <begin position="211"/>
        <end position="560"/>
    </location>
</feature>
<evidence type="ECO:0000256" key="4">
    <source>
        <dbReference type="ARBA" id="ARBA00022825"/>
    </source>
</evidence>
<dbReference type="SMART" id="SM00089">
    <property type="entry name" value="PKD"/>
    <property type="match status" value="1"/>
</dbReference>
<feature type="signal peptide" evidence="8">
    <location>
        <begin position="1"/>
        <end position="25"/>
    </location>
</feature>
<dbReference type="CDD" id="cd11377">
    <property type="entry name" value="Pro-peptidase_S53"/>
    <property type="match status" value="1"/>
</dbReference>
<comment type="caution">
    <text evidence="11">The sequence shown here is derived from an EMBL/GenBank/DDBJ whole genome shotgun (WGS) entry which is preliminary data.</text>
</comment>
<evidence type="ECO:0000313" key="12">
    <source>
        <dbReference type="Proteomes" id="UP001606134"/>
    </source>
</evidence>
<keyword evidence="3 7" id="KW-0378">Hydrolase</keyword>
<dbReference type="InterPro" id="IPR000601">
    <property type="entry name" value="PKD_dom"/>
</dbReference>
<feature type="binding site" evidence="7">
    <location>
        <position position="524"/>
    </location>
    <ligand>
        <name>Ca(2+)</name>
        <dbReference type="ChEBI" id="CHEBI:29108"/>
    </ligand>
</feature>
<dbReference type="InterPro" id="IPR022409">
    <property type="entry name" value="PKD/Chitinase_dom"/>
</dbReference>
<evidence type="ECO:0000256" key="1">
    <source>
        <dbReference type="ARBA" id="ARBA00022670"/>
    </source>
</evidence>
<protein>
    <submittedName>
        <fullName evidence="11">Protease pro-enzyme activation domain-containing protein</fullName>
    </submittedName>
</protein>
<feature type="active site" description="Charge relay system" evidence="7">
    <location>
        <position position="483"/>
    </location>
</feature>
<feature type="active site" description="Charge relay system" evidence="7">
    <location>
        <position position="280"/>
    </location>
</feature>
<dbReference type="CDD" id="cd04056">
    <property type="entry name" value="Peptidases_S53"/>
    <property type="match status" value="1"/>
</dbReference>
<keyword evidence="8" id="KW-0732">Signal</keyword>
<dbReference type="InterPro" id="IPR013783">
    <property type="entry name" value="Ig-like_fold"/>
</dbReference>
<evidence type="ECO:0000259" key="10">
    <source>
        <dbReference type="PROSITE" id="PS51695"/>
    </source>
</evidence>
<dbReference type="PROSITE" id="PS50093">
    <property type="entry name" value="PKD"/>
    <property type="match status" value="1"/>
</dbReference>
<evidence type="ECO:0000256" key="2">
    <source>
        <dbReference type="ARBA" id="ARBA00022723"/>
    </source>
</evidence>
<evidence type="ECO:0000259" key="9">
    <source>
        <dbReference type="PROSITE" id="PS50093"/>
    </source>
</evidence>
<dbReference type="SUPFAM" id="SSF54897">
    <property type="entry name" value="Protease propeptides/inhibitors"/>
    <property type="match status" value="1"/>
</dbReference>
<dbReference type="EMBL" id="JBIGIC010000001">
    <property type="protein sequence ID" value="MFG6485192.1"/>
    <property type="molecule type" value="Genomic_DNA"/>
</dbReference>
<sequence length="803" mass="81713">MKLFRHTLNLVVAAVLGSVTIGATAGSYATASIPTPRAWVATQTKAHALAYVDATDAGAMPDTATVHIAVSLKLRNKEALDALTQGLVTGRTHQHLTSAQFLENHAPTRDQAVKVVNYLRAHGFTHVEMAPNRLLVTADGTPSQIQAAFQAQMRHFYVKGRLAHANVTDVNVPDTLSDTVLAVTGLQTVHMAHTTLRHADRLAVTPQAIVGINPTLFPSIYGASGMPSATTATIGIITQGSMTQTIADLKTFAANAGYPTPPVSVVTVGSASTDTSGVDEWNMDSQSSLAAAGGTIKSMLLYTANTLSDADLTSTYNKAVSDNLAKVINVSLGECETAAKSSGITASNDQIFQTAVAQGQTFSVSSGDSGSYECGGSTSQQSYPAVSPYVMAIGGTTLSTSGGTWVGETAWSCTSASTCPQSASGGTGGGVSSTEAAPSWQTSAGVLKTAGKRGVPDISFDAAPSSGALILVNGSNSQIGGTSLAAPLFTGFYSRIQAAHGNTLGFPASTLYAGAAANPSWFHDVTSGSNGGYSAGTGWDYVTGYGSLQVQNFSSAFGSGSSTLTANFSCSASGLVVTCTDSSTDSGGTISGYAWTFGDGGTSTATSPSHTYAAAGTYTITETVTESGTGKTASKSSTVTVSSGSTSSQLLLNTGFESGTTSWTVTSGVGCTNTSCSGETAHGGTGFAWLDGYGSAHTDSVAQAVSIPSGKSSATLSFYLHIDTKETGTTAYDTLKVQVLNSSGTVLSTLATYSNVNAASGYVLKTLNLGAYIGQTVTIKFLGVEDSSLATSFVLDDITLTVQ</sequence>
<dbReference type="Pfam" id="PF18911">
    <property type="entry name" value="PKD_4"/>
    <property type="match status" value="1"/>
</dbReference>
<dbReference type="SUPFAM" id="SSF49299">
    <property type="entry name" value="PKD domain"/>
    <property type="match status" value="1"/>
</dbReference>
<evidence type="ECO:0000256" key="7">
    <source>
        <dbReference type="PROSITE-ProRule" id="PRU01032"/>
    </source>
</evidence>
<dbReference type="InterPro" id="IPR015366">
    <property type="entry name" value="S53_propep"/>
</dbReference>
<dbReference type="SUPFAM" id="SSF49899">
    <property type="entry name" value="Concanavalin A-like lectins/glucanases"/>
    <property type="match status" value="1"/>
</dbReference>
<keyword evidence="1 7" id="KW-0645">Protease</keyword>
<dbReference type="CDD" id="cd00146">
    <property type="entry name" value="PKD"/>
    <property type="match status" value="1"/>
</dbReference>
<dbReference type="SUPFAM" id="SSF52743">
    <property type="entry name" value="Subtilisin-like"/>
    <property type="match status" value="1"/>
</dbReference>
<feature type="binding site" evidence="7">
    <location>
        <position position="540"/>
    </location>
    <ligand>
        <name>Ca(2+)</name>
        <dbReference type="ChEBI" id="CHEBI:29108"/>
    </ligand>
</feature>
<keyword evidence="2 7" id="KW-0479">Metal-binding</keyword>
<dbReference type="PROSITE" id="PS51695">
    <property type="entry name" value="SEDOLISIN"/>
    <property type="match status" value="1"/>
</dbReference>
<dbReference type="InterPro" id="IPR030400">
    <property type="entry name" value="Sedolisin_dom"/>
</dbReference>
<dbReference type="InterPro" id="IPR036852">
    <property type="entry name" value="Peptidase_S8/S53_dom_sf"/>
</dbReference>
<keyword evidence="5 7" id="KW-0106">Calcium</keyword>
<gene>
    <name evidence="11" type="ORF">ACG04R_00840</name>
</gene>
<feature type="chain" id="PRO_5045380690" evidence="8">
    <location>
        <begin position="26"/>
        <end position="803"/>
    </location>
</feature>
<evidence type="ECO:0000256" key="8">
    <source>
        <dbReference type="SAM" id="SignalP"/>
    </source>
</evidence>
<comment type="cofactor">
    <cofactor evidence="7">
        <name>Ca(2+)</name>
        <dbReference type="ChEBI" id="CHEBI:29108"/>
    </cofactor>
    <text evidence="7">Binds 1 Ca(2+) ion per subunit.</text>
</comment>
<feature type="binding site" evidence="7">
    <location>
        <position position="525"/>
    </location>
    <ligand>
        <name>Ca(2+)</name>
        <dbReference type="ChEBI" id="CHEBI:29108"/>
    </ligand>
</feature>
<keyword evidence="4 7" id="KW-0720">Serine protease</keyword>
<accession>A0ABW7H5K4</accession>
<evidence type="ECO:0000313" key="11">
    <source>
        <dbReference type="EMBL" id="MFG6485192.1"/>
    </source>
</evidence>
<dbReference type="PANTHER" id="PTHR14218:SF15">
    <property type="entry name" value="TRIPEPTIDYL-PEPTIDASE 1"/>
    <property type="match status" value="1"/>
</dbReference>
<dbReference type="Pfam" id="PF09286">
    <property type="entry name" value="Pro-kuma_activ"/>
    <property type="match status" value="1"/>
</dbReference>
<evidence type="ECO:0000256" key="6">
    <source>
        <dbReference type="ARBA" id="ARBA00023145"/>
    </source>
</evidence>
<dbReference type="GO" id="GO:0006508">
    <property type="term" value="P:proteolysis"/>
    <property type="evidence" value="ECO:0007669"/>
    <property type="project" value="UniProtKB-KW"/>
</dbReference>
<dbReference type="PANTHER" id="PTHR14218">
    <property type="entry name" value="PROTEASE S8 TRIPEPTIDYL PEPTIDASE I CLN2"/>
    <property type="match status" value="1"/>
</dbReference>
<keyword evidence="6" id="KW-0865">Zymogen</keyword>
<dbReference type="InterPro" id="IPR050819">
    <property type="entry name" value="Tripeptidyl-peptidase_I"/>
</dbReference>